<accession>A0A1D2MXS6</accession>
<feature type="compositionally biased region" description="Basic and acidic residues" evidence="1">
    <location>
        <begin position="45"/>
        <end position="71"/>
    </location>
</feature>
<organism evidence="3 4">
    <name type="scientific">Orchesella cincta</name>
    <name type="common">Springtail</name>
    <name type="synonym">Podura cincta</name>
    <dbReference type="NCBI Taxonomy" id="48709"/>
    <lineage>
        <taxon>Eukaryota</taxon>
        <taxon>Metazoa</taxon>
        <taxon>Ecdysozoa</taxon>
        <taxon>Arthropoda</taxon>
        <taxon>Hexapoda</taxon>
        <taxon>Collembola</taxon>
        <taxon>Entomobryomorpha</taxon>
        <taxon>Entomobryoidea</taxon>
        <taxon>Orchesellidae</taxon>
        <taxon>Orchesellinae</taxon>
        <taxon>Orchesella</taxon>
    </lineage>
</organism>
<reference evidence="3 4" key="1">
    <citation type="journal article" date="2016" name="Genome Biol. Evol.">
        <title>Gene Family Evolution Reflects Adaptation to Soil Environmental Stressors in the Genome of the Collembolan Orchesella cincta.</title>
        <authorList>
            <person name="Faddeeva-Vakhrusheva A."/>
            <person name="Derks M.F."/>
            <person name="Anvar S.Y."/>
            <person name="Agamennone V."/>
            <person name="Suring W."/>
            <person name="Smit S."/>
            <person name="van Straalen N.M."/>
            <person name="Roelofs D."/>
        </authorList>
    </citation>
    <scope>NUCLEOTIDE SEQUENCE [LARGE SCALE GENOMIC DNA]</scope>
    <source>
        <tissue evidence="3">Mixed pool</tissue>
    </source>
</reference>
<feature type="compositionally biased region" description="Polar residues" evidence="1">
    <location>
        <begin position="153"/>
        <end position="192"/>
    </location>
</feature>
<keyword evidence="2" id="KW-0472">Membrane</keyword>
<feature type="transmembrane region" description="Helical" evidence="2">
    <location>
        <begin position="347"/>
        <end position="365"/>
    </location>
</feature>
<sequence>MVLVLLRTVVYGNEVAVSGLHIFLSYFDAVMTKHSKRKSSHHRHHTEDDHHPRHSEEHKRRHSDESRPRRSGERRRHRKHSEDAGASRRQSFSTDSASIRGVPADASIRHGHSLDPQSAQSNRQSMAVNVSELQHSDQTTVYNPRRSIDYKPTSPNMPQISVNPKTQMQQETGTAHFQRSVEQNSPQHSYSVNPYPDRSYDSTYSSLQPPKYPSKRLTPPEYATSTSISEQLGGNTLGNMVLFDAPLEPSLEQQPSYPKPVSKIVLVAKCYFILDMILSISVIILLVNEILRDRPFSRALTATLCKVNKELKIDFIFKTQLAAKVFDVAGSILCILSILKRQRSLCLAYRFTTLFSIICSLISIANFQCSWIVEVVAGIILLVYYIVGLCLNIGIQNALRRARISESEATVNVDQSYNNEAQLMEYTPETTMNATPSVAYNASRVHTKDQYWNQDASQSQQTYEPEYYFI</sequence>
<keyword evidence="2" id="KW-1133">Transmembrane helix</keyword>
<evidence type="ECO:0000313" key="3">
    <source>
        <dbReference type="EMBL" id="ODM97846.1"/>
    </source>
</evidence>
<dbReference type="Proteomes" id="UP000094527">
    <property type="component" value="Unassembled WGS sequence"/>
</dbReference>
<evidence type="ECO:0000256" key="2">
    <source>
        <dbReference type="SAM" id="Phobius"/>
    </source>
</evidence>
<comment type="caution">
    <text evidence="3">The sequence shown here is derived from an EMBL/GenBank/DDBJ whole genome shotgun (WGS) entry which is preliminary data.</text>
</comment>
<feature type="region of interest" description="Disordered" evidence="1">
    <location>
        <begin position="36"/>
        <end position="226"/>
    </location>
</feature>
<feature type="compositionally biased region" description="Polar residues" evidence="1">
    <location>
        <begin position="88"/>
        <end position="97"/>
    </location>
</feature>
<proteinExistence type="predicted"/>
<evidence type="ECO:0000256" key="1">
    <source>
        <dbReference type="SAM" id="MobiDB-lite"/>
    </source>
</evidence>
<keyword evidence="2" id="KW-0812">Transmembrane</keyword>
<keyword evidence="4" id="KW-1185">Reference proteome</keyword>
<name>A0A1D2MXS6_ORCCI</name>
<evidence type="ECO:0000313" key="4">
    <source>
        <dbReference type="Proteomes" id="UP000094527"/>
    </source>
</evidence>
<feature type="transmembrane region" description="Helical" evidence="2">
    <location>
        <begin position="371"/>
        <end position="395"/>
    </location>
</feature>
<feature type="transmembrane region" description="Helical" evidence="2">
    <location>
        <begin position="271"/>
        <end position="291"/>
    </location>
</feature>
<gene>
    <name evidence="3" type="ORF">Ocin01_08834</name>
</gene>
<dbReference type="AlphaFoldDB" id="A0A1D2MXS6"/>
<protein>
    <submittedName>
        <fullName evidence="3">Uncharacterized protein</fullName>
    </submittedName>
</protein>
<dbReference type="EMBL" id="LJIJ01000404">
    <property type="protein sequence ID" value="ODM97846.1"/>
    <property type="molecule type" value="Genomic_DNA"/>
</dbReference>
<feature type="compositionally biased region" description="Polar residues" evidence="1">
    <location>
        <begin position="115"/>
        <end position="142"/>
    </location>
</feature>